<dbReference type="OrthoDB" id="9765468at2"/>
<dbReference type="InterPro" id="IPR036637">
    <property type="entry name" value="Phosphohistidine_dom_sf"/>
</dbReference>
<gene>
    <name evidence="3" type="ORF">CLV47_10344</name>
</gene>
<evidence type="ECO:0000313" key="3">
    <source>
        <dbReference type="EMBL" id="PRZ42990.1"/>
    </source>
</evidence>
<feature type="domain" description="Pyruvate phosphate dikinase AMP/ATP-binding" evidence="2">
    <location>
        <begin position="213"/>
        <end position="266"/>
    </location>
</feature>
<dbReference type="GO" id="GO:0005524">
    <property type="term" value="F:ATP binding"/>
    <property type="evidence" value="ECO:0007669"/>
    <property type="project" value="InterPro"/>
</dbReference>
<name>A0A2T1A312_9ACTN</name>
<dbReference type="Gene3D" id="3.30.1490.20">
    <property type="entry name" value="ATP-grasp fold, A domain"/>
    <property type="match status" value="2"/>
</dbReference>
<comment type="caution">
    <text evidence="3">The sequence shown here is derived from an EMBL/GenBank/DDBJ whole genome shotgun (WGS) entry which is preliminary data.</text>
</comment>
<dbReference type="EMBL" id="PVUE01000003">
    <property type="protein sequence ID" value="PRZ42990.1"/>
    <property type="molecule type" value="Genomic_DNA"/>
</dbReference>
<organism evidence="3 4">
    <name type="scientific">Antricoccus suffuscus</name>
    <dbReference type="NCBI Taxonomy" id="1629062"/>
    <lineage>
        <taxon>Bacteria</taxon>
        <taxon>Bacillati</taxon>
        <taxon>Actinomycetota</taxon>
        <taxon>Actinomycetes</taxon>
        <taxon>Geodermatophilales</taxon>
        <taxon>Antricoccaceae</taxon>
        <taxon>Antricoccus</taxon>
    </lineage>
</organism>
<dbReference type="InterPro" id="IPR008279">
    <property type="entry name" value="PEP-util_enz_mobile_dom"/>
</dbReference>
<dbReference type="PANTHER" id="PTHR43615">
    <property type="entry name" value="PHOSPHOENOLPYRUVATE SYNTHASE-RELATED"/>
    <property type="match status" value="1"/>
</dbReference>
<dbReference type="SUPFAM" id="SSF56059">
    <property type="entry name" value="Glutathione synthetase ATP-binding domain-like"/>
    <property type="match status" value="1"/>
</dbReference>
<keyword evidence="4" id="KW-1185">Reference proteome</keyword>
<keyword evidence="3" id="KW-0418">Kinase</keyword>
<dbReference type="Pfam" id="PF01326">
    <property type="entry name" value="PPDK_N"/>
    <property type="match status" value="2"/>
</dbReference>
<dbReference type="PANTHER" id="PTHR43615:SF1">
    <property type="entry name" value="PPDK_N DOMAIN-CONTAINING PROTEIN"/>
    <property type="match status" value="1"/>
</dbReference>
<dbReference type="Gene3D" id="3.50.30.10">
    <property type="entry name" value="Phosphohistidine domain"/>
    <property type="match status" value="1"/>
</dbReference>
<evidence type="ECO:0000259" key="1">
    <source>
        <dbReference type="Pfam" id="PF00391"/>
    </source>
</evidence>
<dbReference type="Pfam" id="PF00391">
    <property type="entry name" value="PEP-utilizers"/>
    <property type="match status" value="1"/>
</dbReference>
<evidence type="ECO:0000259" key="2">
    <source>
        <dbReference type="Pfam" id="PF01326"/>
    </source>
</evidence>
<dbReference type="InterPro" id="IPR002192">
    <property type="entry name" value="PPDK_AMP/ATP-bd"/>
</dbReference>
<dbReference type="Gene3D" id="3.30.470.20">
    <property type="entry name" value="ATP-grasp fold, B domain"/>
    <property type="match status" value="2"/>
</dbReference>
<dbReference type="InterPro" id="IPR013815">
    <property type="entry name" value="ATP_grasp_subdomain_1"/>
</dbReference>
<sequence length="818" mass="87771">MSPVTDDRYVVSLARVREYDVAKVGRKAATLAELINAGFAVPEGIVLTTSAFVDCCDGGGGGRPQRHSIETDSSVAAAVATIADHFAGDTVVVRSSAIDEDLPHASYAGQYDSILDVRGGTDLCAAIEKCWASANADRARSYRSAADTSMAVLVQRQLSPDIAGVAFTANPVTGDRNEVLVSAVPGLGIGVVDGTTNPDEWVVAGTTATPVRVDNGALTAAQARSVAVLARRVEARLGCPQDIEWAMQSGLLMVLQARPITALPTAPAVELPPGPWFKETDRYAEPMTALGASIVERCIGVGLGGMFRRYGAMIDRVEVRSIGGEIYQQLLPFHGKPEDRPPPWWVLAVVARVVPSMRTRMRTAGRAADRERLNETVRSWYDVWRPDIERRVAEHRSVAIDGLSNSELAAHFDRLGAFVEETIRLHFRLMPPHIVPLYRLVALCHRLFGWDTARALDLVSGTSAVTSAPSEELHDLAAQVQESPELCAALAAGADPGSTIRAYSPSLGAAFDDWCDRYADRNISDDPGSPTLRERPVLLSRLLLDGRPDLSGQTADVRQAAIDDARRLLAGRRARDRQEFERAYNDVLASYCLREDSAFWTASMPAALVRPIALEIGRRLVAAGRLDRAEDAVQLEFDVLSRALGDDTDLHQLVIKATAERAWARQHPGPISVGPEMAPPPDIRGLPRSARELNAALLWSRFGDAEKPEEHTDALLVGTAGAPGRYTGPVRVITDVSHFDRIQQGDVLVCHTTDPAWSVLFGVASALITNVGGVLSHAAIVAREYGLPAALGTGTATAVLHDGQIVTVDGSTGTVTAG</sequence>
<dbReference type="SUPFAM" id="SSF52009">
    <property type="entry name" value="Phosphohistidine domain"/>
    <property type="match status" value="1"/>
</dbReference>
<proteinExistence type="predicted"/>
<reference evidence="3 4" key="1">
    <citation type="submission" date="2018-03" db="EMBL/GenBank/DDBJ databases">
        <title>Genomic Encyclopedia of Archaeal and Bacterial Type Strains, Phase II (KMG-II): from individual species to whole genera.</title>
        <authorList>
            <person name="Goeker M."/>
        </authorList>
    </citation>
    <scope>NUCLEOTIDE SEQUENCE [LARGE SCALE GENOMIC DNA]</scope>
    <source>
        <strain evidence="3 4">DSM 100065</strain>
    </source>
</reference>
<evidence type="ECO:0000313" key="4">
    <source>
        <dbReference type="Proteomes" id="UP000237752"/>
    </source>
</evidence>
<dbReference type="InterPro" id="IPR051549">
    <property type="entry name" value="PEP_Utilizing_Enz"/>
</dbReference>
<dbReference type="Proteomes" id="UP000237752">
    <property type="component" value="Unassembled WGS sequence"/>
</dbReference>
<accession>A0A2T1A312</accession>
<dbReference type="GO" id="GO:0016301">
    <property type="term" value="F:kinase activity"/>
    <property type="evidence" value="ECO:0007669"/>
    <property type="project" value="UniProtKB-KW"/>
</dbReference>
<feature type="domain" description="PEP-utilising enzyme mobile" evidence="1">
    <location>
        <begin position="742"/>
        <end position="813"/>
    </location>
</feature>
<protein>
    <submittedName>
        <fullName evidence="3">Pyruvate,water dikinase</fullName>
    </submittedName>
</protein>
<keyword evidence="3" id="KW-0670">Pyruvate</keyword>
<feature type="domain" description="Pyruvate phosphate dikinase AMP/ATP-binding" evidence="2">
    <location>
        <begin position="73"/>
        <end position="209"/>
    </location>
</feature>
<dbReference type="AlphaFoldDB" id="A0A2T1A312"/>
<dbReference type="RefSeq" id="WP_106347979.1">
    <property type="nucleotide sequence ID" value="NZ_PVUE01000003.1"/>
</dbReference>
<keyword evidence="3" id="KW-0808">Transferase</keyword>